<proteinExistence type="predicted"/>
<evidence type="ECO:0008006" key="5">
    <source>
        <dbReference type="Google" id="ProtNLM"/>
    </source>
</evidence>
<dbReference type="OrthoDB" id="10250130at2759"/>
<reference evidence="3 4" key="1">
    <citation type="submission" date="2016-07" db="EMBL/GenBank/DDBJ databases">
        <title>Pervasive Adenine N6-methylation of Active Genes in Fungi.</title>
        <authorList>
            <consortium name="DOE Joint Genome Institute"/>
            <person name="Mondo S.J."/>
            <person name="Dannebaum R.O."/>
            <person name="Kuo R.C."/>
            <person name="Labutti K."/>
            <person name="Haridas S."/>
            <person name="Kuo A."/>
            <person name="Salamov A."/>
            <person name="Ahrendt S.R."/>
            <person name="Lipzen A."/>
            <person name="Sullivan W."/>
            <person name="Andreopoulos W.B."/>
            <person name="Clum A."/>
            <person name="Lindquist E."/>
            <person name="Daum C."/>
            <person name="Ramamoorthy G.K."/>
            <person name="Gryganskyi A."/>
            <person name="Culley D."/>
            <person name="Magnuson J.K."/>
            <person name="James T.Y."/>
            <person name="O'Malley M.A."/>
            <person name="Stajich J.E."/>
            <person name="Spatafora J.W."/>
            <person name="Visel A."/>
            <person name="Grigoriev I.V."/>
        </authorList>
    </citation>
    <scope>NUCLEOTIDE SEQUENCE [LARGE SCALE GENOMIC DNA]</scope>
    <source>
        <strain evidence="3 4">62-1032</strain>
    </source>
</reference>
<organism evidence="3 4">
    <name type="scientific">Leucosporidium creatinivorum</name>
    <dbReference type="NCBI Taxonomy" id="106004"/>
    <lineage>
        <taxon>Eukaryota</taxon>
        <taxon>Fungi</taxon>
        <taxon>Dikarya</taxon>
        <taxon>Basidiomycota</taxon>
        <taxon>Pucciniomycotina</taxon>
        <taxon>Microbotryomycetes</taxon>
        <taxon>Leucosporidiales</taxon>
        <taxon>Leucosporidium</taxon>
    </lineage>
</organism>
<evidence type="ECO:0000256" key="2">
    <source>
        <dbReference type="ARBA" id="ARBA00023004"/>
    </source>
</evidence>
<keyword evidence="2" id="KW-0408">Iron</keyword>
<name>A0A1Y2FBB6_9BASI</name>
<dbReference type="Gene3D" id="2.120.10.80">
    <property type="entry name" value="Kelch-type beta propeller"/>
    <property type="match status" value="1"/>
</dbReference>
<dbReference type="AlphaFoldDB" id="A0A1Y2FBB6"/>
<dbReference type="Pfam" id="PF24681">
    <property type="entry name" value="Kelch_KLHDC2_KLHL20_DRC7"/>
    <property type="match status" value="1"/>
</dbReference>
<dbReference type="InParanoid" id="A0A1Y2FBB6"/>
<evidence type="ECO:0000256" key="1">
    <source>
        <dbReference type="ARBA" id="ARBA00022737"/>
    </source>
</evidence>
<sequence length="344" mass="36371">MSSLRAKWTPLAGSQAGKPLSTALIRSSHGLAVASSAVYVFGGELQPRTPVDADLLKISLAAAWPAKRVGASLVAAGDSLYLWGGRGGKSMGVFDADEEDLWRFNTTGSQTWEMLKTKGDKPEQRSFHVLSVSNDQKTLYLHAGCPPKGRLATLHSLDLASLNWTSLASAPEPGRGGTNLAPLPSSNLLARFGGFAGYELGGFDLYDPAKDSWESVDIAVEGGGEGPDKRSVASLQGVESGIEWNGKKVIALLALGEREGAPAELGHDGAGFFHDDAWALLATTSTPTTYSWLKLEPSSSSTVLPEARGWLPSASWGDKVVLQGGLNAKNERLGDGWVLEVVQE</sequence>
<evidence type="ECO:0000313" key="4">
    <source>
        <dbReference type="Proteomes" id="UP000193467"/>
    </source>
</evidence>
<dbReference type="EMBL" id="MCGR01000023">
    <property type="protein sequence ID" value="ORY81208.1"/>
    <property type="molecule type" value="Genomic_DNA"/>
</dbReference>
<dbReference type="SUPFAM" id="SSF117281">
    <property type="entry name" value="Kelch motif"/>
    <property type="match status" value="1"/>
</dbReference>
<dbReference type="PANTHER" id="PTHR47435">
    <property type="entry name" value="KELCH REPEAT PROTEIN (AFU_ORTHOLOGUE AFUA_5G12780)"/>
    <property type="match status" value="1"/>
</dbReference>
<gene>
    <name evidence="3" type="ORF">BCR35DRAFT_265912</name>
</gene>
<dbReference type="PANTHER" id="PTHR47435:SF4">
    <property type="entry name" value="KELCH REPEAT PROTEIN (AFU_ORTHOLOGUE AFUA_5G12780)"/>
    <property type="match status" value="1"/>
</dbReference>
<dbReference type="STRING" id="106004.A0A1Y2FBB6"/>
<accession>A0A1Y2FBB6</accession>
<keyword evidence="4" id="KW-1185">Reference proteome</keyword>
<evidence type="ECO:0000313" key="3">
    <source>
        <dbReference type="EMBL" id="ORY81208.1"/>
    </source>
</evidence>
<dbReference type="Proteomes" id="UP000193467">
    <property type="component" value="Unassembled WGS sequence"/>
</dbReference>
<dbReference type="InterPro" id="IPR015915">
    <property type="entry name" value="Kelch-typ_b-propeller"/>
</dbReference>
<dbReference type="GO" id="GO:0019760">
    <property type="term" value="P:glucosinolate metabolic process"/>
    <property type="evidence" value="ECO:0007669"/>
    <property type="project" value="UniProtKB-ARBA"/>
</dbReference>
<keyword evidence="1" id="KW-0677">Repeat</keyword>
<protein>
    <recommendedName>
        <fullName evidence="5">Kelch repeat protein</fullName>
    </recommendedName>
</protein>
<comment type="caution">
    <text evidence="3">The sequence shown here is derived from an EMBL/GenBank/DDBJ whole genome shotgun (WGS) entry which is preliminary data.</text>
</comment>